<evidence type="ECO:0000313" key="2">
    <source>
        <dbReference type="Proteomes" id="UP000809137"/>
    </source>
</evidence>
<reference evidence="1 2" key="1">
    <citation type="submission" date="2021-01" db="EMBL/GenBank/DDBJ databases">
        <title>Complete genome sequence of Pantoea eucrina OB49, a heavy metal tolerant bacterium with PGPR potential isolated from wheat in Algeria.</title>
        <authorList>
            <person name="Lekired A."/>
            <person name="Ouzari I.H."/>
        </authorList>
    </citation>
    <scope>NUCLEOTIDE SEQUENCE [LARGE SCALE GENOMIC DNA]</scope>
    <source>
        <strain evidence="1 2">OB49</strain>
    </source>
</reference>
<protein>
    <recommendedName>
        <fullName evidence="3">DUF2767 domain-containing protein</fullName>
    </recommendedName>
</protein>
<comment type="caution">
    <text evidence="1">The sequence shown here is derived from an EMBL/GenBank/DDBJ whole genome shotgun (WGS) entry which is preliminary data.</text>
</comment>
<dbReference type="EMBL" id="JAFCXS010000001">
    <property type="protein sequence ID" value="MBM0745860.1"/>
    <property type="molecule type" value="Genomic_DNA"/>
</dbReference>
<evidence type="ECO:0000313" key="1">
    <source>
        <dbReference type="EMBL" id="MBM0745860.1"/>
    </source>
</evidence>
<name>A0ABS1Z0E0_9GAMM</name>
<dbReference type="RefSeq" id="WP_039385001.1">
    <property type="nucleotide sequence ID" value="NZ_CP083448.1"/>
</dbReference>
<accession>A0ABS1Z0E0</accession>
<gene>
    <name evidence="1" type="ORF">JJB79_00270</name>
</gene>
<sequence length="66" mass="7365">MENDNDRVELIANAILKAALELADTGAETTIEELLGRLEAYRRATNDVFMADVYRDAIVIIKKGKL</sequence>
<dbReference type="Proteomes" id="UP000809137">
    <property type="component" value="Unassembled WGS sequence"/>
</dbReference>
<organism evidence="1 2">
    <name type="scientific">Pantoea eucrina</name>
    <dbReference type="NCBI Taxonomy" id="472693"/>
    <lineage>
        <taxon>Bacteria</taxon>
        <taxon>Pseudomonadati</taxon>
        <taxon>Pseudomonadota</taxon>
        <taxon>Gammaproteobacteria</taxon>
        <taxon>Enterobacterales</taxon>
        <taxon>Erwiniaceae</taxon>
        <taxon>Pantoea</taxon>
    </lineage>
</organism>
<dbReference type="GeneID" id="84691547"/>
<keyword evidence="2" id="KW-1185">Reference proteome</keyword>
<evidence type="ECO:0008006" key="3">
    <source>
        <dbReference type="Google" id="ProtNLM"/>
    </source>
</evidence>
<proteinExistence type="predicted"/>